<dbReference type="HAMAP" id="MF_01351">
    <property type="entry name" value="NDH1_NuoI"/>
    <property type="match status" value="1"/>
</dbReference>
<feature type="compositionally biased region" description="Basic and acidic residues" evidence="7">
    <location>
        <begin position="208"/>
        <end position="218"/>
    </location>
</feature>
<keyword evidence="4 6" id="KW-0408">Iron</keyword>
<comment type="subunit">
    <text evidence="6">NDH-1 is composed of 14 different subunits. Subunits NuoA, H, J, K, L, M, N constitute the membrane sector of the complex.</text>
</comment>
<feature type="binding site" evidence="6">
    <location>
        <position position="77"/>
    </location>
    <ligand>
        <name>[4Fe-4S] cluster</name>
        <dbReference type="ChEBI" id="CHEBI:49883"/>
        <label>1</label>
    </ligand>
</feature>
<dbReference type="Proteomes" id="UP000220102">
    <property type="component" value="Unassembled WGS sequence"/>
</dbReference>
<keyword evidence="6" id="KW-1003">Cell membrane</keyword>
<feature type="binding site" evidence="6">
    <location>
        <position position="74"/>
    </location>
    <ligand>
        <name>[4Fe-4S] cluster</name>
        <dbReference type="ChEBI" id="CHEBI:49883"/>
        <label>1</label>
    </ligand>
</feature>
<keyword evidence="10" id="KW-1185">Reference proteome</keyword>
<proteinExistence type="inferred from homology"/>
<dbReference type="PROSITE" id="PS51379">
    <property type="entry name" value="4FE4S_FER_2"/>
    <property type="match status" value="2"/>
</dbReference>
<protein>
    <recommendedName>
        <fullName evidence="6">NADH-quinone oxidoreductase subunit I</fullName>
        <ecNumber evidence="6">7.1.1.-</ecNumber>
    </recommendedName>
    <alternativeName>
        <fullName evidence="6">NADH dehydrogenase I subunit I</fullName>
    </alternativeName>
    <alternativeName>
        <fullName evidence="6">NDH-1 subunit I</fullName>
    </alternativeName>
</protein>
<feature type="binding site" evidence="6">
    <location>
        <position position="84"/>
    </location>
    <ligand>
        <name>[4Fe-4S] cluster</name>
        <dbReference type="ChEBI" id="CHEBI:49883"/>
        <label>2</label>
    </ligand>
</feature>
<dbReference type="InterPro" id="IPR010226">
    <property type="entry name" value="NADH_quinone_OxRdtase_chainI"/>
</dbReference>
<dbReference type="RefSeq" id="WP_098078750.1">
    <property type="nucleotide sequence ID" value="NZ_PDEQ01000011.1"/>
</dbReference>
<dbReference type="NCBIfam" id="TIGR01971">
    <property type="entry name" value="NuoI"/>
    <property type="match status" value="1"/>
</dbReference>
<dbReference type="AlphaFoldDB" id="A0A2A8CTL7"/>
<reference evidence="9 10" key="1">
    <citation type="submission" date="2017-10" db="EMBL/GenBank/DDBJ databases">
        <title>Draft genome of Longibacter Salinarum.</title>
        <authorList>
            <person name="Goh K.M."/>
            <person name="Shamsir M.S."/>
            <person name="Lim S.W."/>
        </authorList>
    </citation>
    <scope>NUCLEOTIDE SEQUENCE [LARGE SCALE GENOMIC DNA]</scope>
    <source>
        <strain evidence="9 10">KCTC 52045</strain>
    </source>
</reference>
<comment type="caution">
    <text evidence="9">The sequence shown here is derived from an EMBL/GenBank/DDBJ whole genome shotgun (WGS) entry which is preliminary data.</text>
</comment>
<feature type="binding site" evidence="6">
    <location>
        <position position="124"/>
    </location>
    <ligand>
        <name>[4Fe-4S] cluster</name>
        <dbReference type="ChEBI" id="CHEBI:49883"/>
        <label>1</label>
    </ligand>
</feature>
<dbReference type="GO" id="GO:0051539">
    <property type="term" value="F:4 iron, 4 sulfur cluster binding"/>
    <property type="evidence" value="ECO:0007669"/>
    <property type="project" value="UniProtKB-KW"/>
</dbReference>
<dbReference type="InterPro" id="IPR017900">
    <property type="entry name" value="4Fe4S_Fe_S_CS"/>
</dbReference>
<dbReference type="GO" id="GO:0005506">
    <property type="term" value="F:iron ion binding"/>
    <property type="evidence" value="ECO:0007669"/>
    <property type="project" value="UniProtKB-UniRule"/>
</dbReference>
<comment type="function">
    <text evidence="6">NDH-1 shuttles electrons from NADH, via FMN and iron-sulfur (Fe-S) centers, to quinones in the respiratory chain. The immediate electron acceptor for the enzyme in this species is believed to be ubiquinone. Couples the redox reaction to proton translocation (for every two electrons transferred, four hydrogen ions are translocated across the cytoplasmic membrane), and thus conserves the redox energy in a proton gradient.</text>
</comment>
<comment type="subcellular location">
    <subcellularLocation>
        <location evidence="6">Cell membrane</location>
        <topology evidence="6">Peripheral membrane protein</topology>
    </subcellularLocation>
</comment>
<organism evidence="9 10">
    <name type="scientific">Longibacter salinarum</name>
    <dbReference type="NCBI Taxonomy" id="1850348"/>
    <lineage>
        <taxon>Bacteria</taxon>
        <taxon>Pseudomonadati</taxon>
        <taxon>Rhodothermota</taxon>
        <taxon>Rhodothermia</taxon>
        <taxon>Rhodothermales</taxon>
        <taxon>Salisaetaceae</taxon>
        <taxon>Longibacter</taxon>
    </lineage>
</organism>
<sequence length="239" mass="28292">MPGTPVNTKKDNERELNFWENLYFPELFKGLGFSLSKITDEPTYTLQYPEEQWYPPDSYRGRPVLVEENGRPRCVSCNLCARACPPLAISMQSHEVDNVKEREPEWFEINMLRCIYCGFCEEVCPEEAIIMSKEYDMTFQSRDEAIFGLERLLKPKEQMQDRLEYLDQYKNRQFGQQWEFKHDNNLHSVKDQHFLDWLAEEGMHGLENTHLRDDRKATSGEQSWGSEREESAYSEHAPE</sequence>
<dbReference type="Gene3D" id="3.30.70.3270">
    <property type="match status" value="1"/>
</dbReference>
<dbReference type="EC" id="7.1.1.-" evidence="6"/>
<feature type="binding site" evidence="6">
    <location>
        <position position="117"/>
    </location>
    <ligand>
        <name>[4Fe-4S] cluster</name>
        <dbReference type="ChEBI" id="CHEBI:49883"/>
        <label>2</label>
    </ligand>
</feature>
<dbReference type="GO" id="GO:0048038">
    <property type="term" value="F:quinone binding"/>
    <property type="evidence" value="ECO:0007669"/>
    <property type="project" value="UniProtKB-KW"/>
</dbReference>
<keyword evidence="6" id="KW-0520">NAD</keyword>
<keyword evidence="6" id="KW-0830">Ubiquinone</keyword>
<feature type="binding site" evidence="6">
    <location>
        <position position="80"/>
    </location>
    <ligand>
        <name>[4Fe-4S] cluster</name>
        <dbReference type="ChEBI" id="CHEBI:49883"/>
        <label>1</label>
    </ligand>
</feature>
<evidence type="ECO:0000259" key="8">
    <source>
        <dbReference type="PROSITE" id="PS51379"/>
    </source>
</evidence>
<keyword evidence="1 6" id="KW-0004">4Fe-4S</keyword>
<comment type="similarity">
    <text evidence="6">Belongs to the complex I 23 kDa subunit family.</text>
</comment>
<keyword evidence="5 6" id="KW-0411">Iron-sulfur</keyword>
<evidence type="ECO:0000256" key="6">
    <source>
        <dbReference type="HAMAP-Rule" id="MF_01351"/>
    </source>
</evidence>
<dbReference type="PROSITE" id="PS00198">
    <property type="entry name" value="4FE4S_FER_1"/>
    <property type="match status" value="1"/>
</dbReference>
<dbReference type="GO" id="GO:0005886">
    <property type="term" value="C:plasma membrane"/>
    <property type="evidence" value="ECO:0007669"/>
    <property type="project" value="UniProtKB-SubCell"/>
</dbReference>
<keyword evidence="3" id="KW-0677">Repeat</keyword>
<feature type="binding site" evidence="6">
    <location>
        <position position="120"/>
    </location>
    <ligand>
        <name>[4Fe-4S] cluster</name>
        <dbReference type="ChEBI" id="CHEBI:49883"/>
        <label>2</label>
    </ligand>
</feature>
<evidence type="ECO:0000256" key="4">
    <source>
        <dbReference type="ARBA" id="ARBA00023004"/>
    </source>
</evidence>
<dbReference type="Pfam" id="PF12838">
    <property type="entry name" value="Fer4_7"/>
    <property type="match status" value="1"/>
</dbReference>
<keyword evidence="2 6" id="KW-0479">Metal-binding</keyword>
<dbReference type="OrthoDB" id="9808559at2"/>
<comment type="catalytic activity">
    <reaction evidence="6">
        <text>a quinone + NADH + 5 H(+)(in) = a quinol + NAD(+) + 4 H(+)(out)</text>
        <dbReference type="Rhea" id="RHEA:57888"/>
        <dbReference type="ChEBI" id="CHEBI:15378"/>
        <dbReference type="ChEBI" id="CHEBI:24646"/>
        <dbReference type="ChEBI" id="CHEBI:57540"/>
        <dbReference type="ChEBI" id="CHEBI:57945"/>
        <dbReference type="ChEBI" id="CHEBI:132124"/>
    </reaction>
</comment>
<dbReference type="GO" id="GO:0050136">
    <property type="term" value="F:NADH dehydrogenase (quinone) (non-electrogenic) activity"/>
    <property type="evidence" value="ECO:0007669"/>
    <property type="project" value="UniProtKB-UniRule"/>
</dbReference>
<evidence type="ECO:0000256" key="5">
    <source>
        <dbReference type="ARBA" id="ARBA00023014"/>
    </source>
</evidence>
<dbReference type="EMBL" id="PDEQ01000011">
    <property type="protein sequence ID" value="PEN11195.1"/>
    <property type="molecule type" value="Genomic_DNA"/>
</dbReference>
<evidence type="ECO:0000313" key="9">
    <source>
        <dbReference type="EMBL" id="PEN11195.1"/>
    </source>
</evidence>
<evidence type="ECO:0000256" key="3">
    <source>
        <dbReference type="ARBA" id="ARBA00022737"/>
    </source>
</evidence>
<name>A0A2A8CTL7_9BACT</name>
<keyword evidence="6" id="KW-1278">Translocase</keyword>
<evidence type="ECO:0000256" key="7">
    <source>
        <dbReference type="SAM" id="MobiDB-lite"/>
    </source>
</evidence>
<keyword evidence="6" id="KW-0472">Membrane</keyword>
<keyword evidence="6" id="KW-0874">Quinone</keyword>
<dbReference type="InterPro" id="IPR017896">
    <property type="entry name" value="4Fe4S_Fe-S-bd"/>
</dbReference>
<feature type="compositionally biased region" description="Basic and acidic residues" evidence="7">
    <location>
        <begin position="226"/>
        <end position="239"/>
    </location>
</feature>
<evidence type="ECO:0000256" key="1">
    <source>
        <dbReference type="ARBA" id="ARBA00022485"/>
    </source>
</evidence>
<comment type="cofactor">
    <cofactor evidence="6">
        <name>[4Fe-4S] cluster</name>
        <dbReference type="ChEBI" id="CHEBI:49883"/>
    </cofactor>
    <text evidence="6">Binds 2 [4Fe-4S] clusters per subunit.</text>
</comment>
<feature type="domain" description="4Fe-4S ferredoxin-type" evidence="8">
    <location>
        <begin position="105"/>
        <end position="134"/>
    </location>
</feature>
<feature type="binding site" evidence="6">
    <location>
        <position position="114"/>
    </location>
    <ligand>
        <name>[4Fe-4S] cluster</name>
        <dbReference type="ChEBI" id="CHEBI:49883"/>
        <label>2</label>
    </ligand>
</feature>
<dbReference type="PANTHER" id="PTHR10849">
    <property type="entry name" value="NADH DEHYDROGENASE UBIQUINONE IRON-SULFUR PROTEIN 8, MITOCHONDRIAL"/>
    <property type="match status" value="1"/>
</dbReference>
<feature type="domain" description="4Fe-4S ferredoxin-type" evidence="8">
    <location>
        <begin position="61"/>
        <end position="94"/>
    </location>
</feature>
<gene>
    <name evidence="6" type="primary">nuoI</name>
    <name evidence="9" type="ORF">CRI94_16545</name>
</gene>
<evidence type="ECO:0000313" key="10">
    <source>
        <dbReference type="Proteomes" id="UP000220102"/>
    </source>
</evidence>
<feature type="region of interest" description="Disordered" evidence="7">
    <location>
        <begin position="208"/>
        <end position="239"/>
    </location>
</feature>
<accession>A0A2A8CTL7</accession>
<dbReference type="SUPFAM" id="SSF54862">
    <property type="entry name" value="4Fe-4S ferredoxins"/>
    <property type="match status" value="1"/>
</dbReference>
<evidence type="ECO:0000256" key="2">
    <source>
        <dbReference type="ARBA" id="ARBA00022723"/>
    </source>
</evidence>